<dbReference type="PANTHER" id="PTHR36845">
    <property type="entry name" value="HYDROLASE, PUTATIVE (AFU_ORTHOLOGUE AFUA_7G05090)-RELATED"/>
    <property type="match status" value="1"/>
</dbReference>
<gene>
    <name evidence="3" type="ORF">GCT13_14915</name>
</gene>
<dbReference type="RefSeq" id="WP_152759303.1">
    <property type="nucleotide sequence ID" value="NZ_WHNP01000012.1"/>
</dbReference>
<evidence type="ECO:0000256" key="2">
    <source>
        <dbReference type="ARBA" id="ARBA00038358"/>
    </source>
</evidence>
<keyword evidence="4" id="KW-1185">Reference proteome</keyword>
<comment type="similarity">
    <text evidence="2">Belongs to the glycosyl hydrolase 88 family.</text>
</comment>
<sequence length="131" mass="13938">MTGRAEYVDAAERVAAFIESKLKDSFIPKWDYAAAGDQEPLDSSAGAITAYGLVRLARVTKNVRYLQLAHSILDTLSAQCLASPDADSILAHATADLPHGLGIDESTAYGDFYFLKALLALRDAMSNGAAS</sequence>
<evidence type="ECO:0000313" key="3">
    <source>
        <dbReference type="EMBL" id="MPW18169.1"/>
    </source>
</evidence>
<dbReference type="InterPro" id="IPR052369">
    <property type="entry name" value="UG_Glycosaminoglycan_Hydrolase"/>
</dbReference>
<name>A0A7X1NAC8_9BURK</name>
<accession>A0A7X1NAC8</accession>
<dbReference type="EMBL" id="WHNP01000012">
    <property type="protein sequence ID" value="MPW18169.1"/>
    <property type="molecule type" value="Genomic_DNA"/>
</dbReference>
<protein>
    <submittedName>
        <fullName evidence="3">Uncharacterized protein</fullName>
    </submittedName>
</protein>
<dbReference type="AlphaFoldDB" id="A0A7X1NAC8"/>
<dbReference type="InterPro" id="IPR008928">
    <property type="entry name" value="6-hairpin_glycosidase_sf"/>
</dbReference>
<proteinExistence type="inferred from homology"/>
<dbReference type="Proteomes" id="UP000484381">
    <property type="component" value="Unassembled WGS sequence"/>
</dbReference>
<dbReference type="SUPFAM" id="SSF48208">
    <property type="entry name" value="Six-hairpin glycosidases"/>
    <property type="match status" value="1"/>
</dbReference>
<organism evidence="3 4">
    <name type="scientific">Paraburkholderia franconis</name>
    <dbReference type="NCBI Taxonomy" id="2654983"/>
    <lineage>
        <taxon>Bacteria</taxon>
        <taxon>Pseudomonadati</taxon>
        <taxon>Pseudomonadota</taxon>
        <taxon>Betaproteobacteria</taxon>
        <taxon>Burkholderiales</taxon>
        <taxon>Burkholderiaceae</taxon>
        <taxon>Paraburkholderia</taxon>
    </lineage>
</organism>
<dbReference type="GO" id="GO:0052757">
    <property type="term" value="F:chondroitin hydrolase activity"/>
    <property type="evidence" value="ECO:0007669"/>
    <property type="project" value="TreeGrafter"/>
</dbReference>
<evidence type="ECO:0000313" key="4">
    <source>
        <dbReference type="Proteomes" id="UP000484381"/>
    </source>
</evidence>
<dbReference type="PANTHER" id="PTHR36845:SF1">
    <property type="entry name" value="HYDROLASE, PUTATIVE (AFU_ORTHOLOGUE AFUA_7G05090)-RELATED"/>
    <property type="match status" value="1"/>
</dbReference>
<dbReference type="GO" id="GO:0000272">
    <property type="term" value="P:polysaccharide catabolic process"/>
    <property type="evidence" value="ECO:0007669"/>
    <property type="project" value="TreeGrafter"/>
</dbReference>
<reference evidence="3 4" key="1">
    <citation type="submission" date="2019-10" db="EMBL/GenBank/DDBJ databases">
        <title>Paraburkholderia sp. isolated from nodules of Mimosa pudica from Brazilian Atlantic Forest soils.</title>
        <authorList>
            <person name="Paulitsch F."/>
            <person name="Hungria M."/>
            <person name="Dall'Agnol R."/>
        </authorList>
    </citation>
    <scope>NUCLEOTIDE SEQUENCE [LARGE SCALE GENOMIC DNA]</scope>
    <source>
        <strain evidence="3 4">CNPSo 3157</strain>
    </source>
</reference>
<dbReference type="Gene3D" id="1.50.10.10">
    <property type="match status" value="1"/>
</dbReference>
<evidence type="ECO:0000256" key="1">
    <source>
        <dbReference type="ARBA" id="ARBA00022801"/>
    </source>
</evidence>
<comment type="caution">
    <text evidence="3">The sequence shown here is derived from an EMBL/GenBank/DDBJ whole genome shotgun (WGS) entry which is preliminary data.</text>
</comment>
<keyword evidence="1" id="KW-0378">Hydrolase</keyword>
<dbReference type="InterPro" id="IPR012341">
    <property type="entry name" value="6hp_glycosidase-like_sf"/>
</dbReference>